<evidence type="ECO:0000313" key="3">
    <source>
        <dbReference type="Proteomes" id="UP000310158"/>
    </source>
</evidence>
<proteinExistence type="predicted"/>
<dbReference type="AlphaFoldDB" id="A0A4S4LQS0"/>
<comment type="caution">
    <text evidence="2">The sequence shown here is derived from an EMBL/GenBank/DDBJ whole genome shotgun (WGS) entry which is preliminary data.</text>
</comment>
<feature type="compositionally biased region" description="Polar residues" evidence="1">
    <location>
        <begin position="82"/>
        <end position="97"/>
    </location>
</feature>
<evidence type="ECO:0000256" key="1">
    <source>
        <dbReference type="SAM" id="MobiDB-lite"/>
    </source>
</evidence>
<feature type="region of interest" description="Disordered" evidence="1">
    <location>
        <begin position="1"/>
        <end position="130"/>
    </location>
</feature>
<reference evidence="2 3" key="1">
    <citation type="submission" date="2019-02" db="EMBL/GenBank/DDBJ databases">
        <title>Genome sequencing of the rare red list fungi Bondarzewia mesenterica.</title>
        <authorList>
            <person name="Buettner E."/>
            <person name="Kellner H."/>
        </authorList>
    </citation>
    <scope>NUCLEOTIDE SEQUENCE [LARGE SCALE GENOMIC DNA]</scope>
    <source>
        <strain evidence="2 3">DSM 108281</strain>
    </source>
</reference>
<dbReference type="EMBL" id="SGPL01000276">
    <property type="protein sequence ID" value="THH14445.1"/>
    <property type="molecule type" value="Genomic_DNA"/>
</dbReference>
<dbReference type="Proteomes" id="UP000310158">
    <property type="component" value="Unassembled WGS sequence"/>
</dbReference>
<feature type="compositionally biased region" description="Polar residues" evidence="1">
    <location>
        <begin position="31"/>
        <end position="42"/>
    </location>
</feature>
<name>A0A4S4LQS0_9AGAM</name>
<evidence type="ECO:0000313" key="2">
    <source>
        <dbReference type="EMBL" id="THH14445.1"/>
    </source>
</evidence>
<protein>
    <submittedName>
        <fullName evidence="2">Uncharacterized protein</fullName>
    </submittedName>
</protein>
<keyword evidence="3" id="KW-1185">Reference proteome</keyword>
<organism evidence="2 3">
    <name type="scientific">Bondarzewia mesenterica</name>
    <dbReference type="NCBI Taxonomy" id="1095465"/>
    <lineage>
        <taxon>Eukaryota</taxon>
        <taxon>Fungi</taxon>
        <taxon>Dikarya</taxon>
        <taxon>Basidiomycota</taxon>
        <taxon>Agaricomycotina</taxon>
        <taxon>Agaricomycetes</taxon>
        <taxon>Russulales</taxon>
        <taxon>Bondarzewiaceae</taxon>
        <taxon>Bondarzewia</taxon>
    </lineage>
</organism>
<gene>
    <name evidence="2" type="ORF">EW146_g5874</name>
</gene>
<accession>A0A4S4LQS0</accession>
<sequence length="130" mass="14696">MMGVRRSNKKKGDNIATTDASKKRSHKDQNGMEQNLRATTRTPLILRPQDPRVSTEKSLSPPRASRVTSLVPHAEEYHPRQLSPSIVQKMNSRTQQFDVPRPSPSHVPSSSMRYRRQTITKTSTDHPPAS</sequence>